<dbReference type="InterPro" id="IPR007219">
    <property type="entry name" value="XnlR_reg_dom"/>
</dbReference>
<dbReference type="InterPro" id="IPR050797">
    <property type="entry name" value="Carb_Metab_Trans_Reg"/>
</dbReference>
<feature type="region of interest" description="Disordered" evidence="2">
    <location>
        <begin position="104"/>
        <end position="131"/>
    </location>
</feature>
<dbReference type="GO" id="GO:0008270">
    <property type="term" value="F:zinc ion binding"/>
    <property type="evidence" value="ECO:0007669"/>
    <property type="project" value="InterPro"/>
</dbReference>
<dbReference type="EMBL" id="JAPVEA010000009">
    <property type="protein sequence ID" value="KAJ5432098.1"/>
    <property type="molecule type" value="Genomic_DNA"/>
</dbReference>
<dbReference type="GO" id="GO:0006351">
    <property type="term" value="P:DNA-templated transcription"/>
    <property type="evidence" value="ECO:0007669"/>
    <property type="project" value="InterPro"/>
</dbReference>
<proteinExistence type="predicted"/>
<dbReference type="GO" id="GO:0005634">
    <property type="term" value="C:nucleus"/>
    <property type="evidence" value="ECO:0007669"/>
    <property type="project" value="TreeGrafter"/>
</dbReference>
<accession>A0AAD6BSQ0</accession>
<evidence type="ECO:0000259" key="3">
    <source>
        <dbReference type="Pfam" id="PF04082"/>
    </source>
</evidence>
<evidence type="ECO:0000256" key="2">
    <source>
        <dbReference type="SAM" id="MobiDB-lite"/>
    </source>
</evidence>
<evidence type="ECO:0000313" key="5">
    <source>
        <dbReference type="Proteomes" id="UP001213681"/>
    </source>
</evidence>
<dbReference type="GO" id="GO:0001080">
    <property type="term" value="P:nitrogen catabolite activation of transcription from RNA polymerase II promoter"/>
    <property type="evidence" value="ECO:0007669"/>
    <property type="project" value="TreeGrafter"/>
</dbReference>
<feature type="region of interest" description="Disordered" evidence="2">
    <location>
        <begin position="1"/>
        <end position="22"/>
    </location>
</feature>
<dbReference type="GO" id="GO:0003677">
    <property type="term" value="F:DNA binding"/>
    <property type="evidence" value="ECO:0007669"/>
    <property type="project" value="InterPro"/>
</dbReference>
<dbReference type="GeneID" id="81604879"/>
<dbReference type="Pfam" id="PF04082">
    <property type="entry name" value="Fungal_trans"/>
    <property type="match status" value="1"/>
</dbReference>
<keyword evidence="1" id="KW-0539">Nucleus</keyword>
<dbReference type="PANTHER" id="PTHR31668:SF4">
    <property type="entry name" value="TRANSCRIPTIONAL ACTIVATOR PROTEIN DAL81"/>
    <property type="match status" value="1"/>
</dbReference>
<dbReference type="Proteomes" id="UP001213681">
    <property type="component" value="Unassembled WGS sequence"/>
</dbReference>
<dbReference type="RefSeq" id="XP_056759390.1">
    <property type="nucleotide sequence ID" value="XM_056914636.1"/>
</dbReference>
<dbReference type="AlphaFoldDB" id="A0AAD6BSQ0"/>
<reference evidence="4" key="1">
    <citation type="submission" date="2022-12" db="EMBL/GenBank/DDBJ databases">
        <authorList>
            <person name="Petersen C."/>
        </authorList>
    </citation>
    <scope>NUCLEOTIDE SEQUENCE</scope>
    <source>
        <strain evidence="4">IBT 16125</strain>
    </source>
</reference>
<keyword evidence="5" id="KW-1185">Reference proteome</keyword>
<feature type="domain" description="Xylanolytic transcriptional activator regulatory" evidence="3">
    <location>
        <begin position="266"/>
        <end position="523"/>
    </location>
</feature>
<gene>
    <name evidence="4" type="ORF">N7458_011254</name>
</gene>
<dbReference type="CDD" id="cd12148">
    <property type="entry name" value="fungal_TF_MHR"/>
    <property type="match status" value="1"/>
</dbReference>
<protein>
    <recommendedName>
        <fullName evidence="3">Xylanolytic transcriptional activator regulatory domain-containing protein</fullName>
    </recommendedName>
</protein>
<organism evidence="4 5">
    <name type="scientific">Penicillium daleae</name>
    <dbReference type="NCBI Taxonomy" id="63821"/>
    <lineage>
        <taxon>Eukaryota</taxon>
        <taxon>Fungi</taxon>
        <taxon>Dikarya</taxon>
        <taxon>Ascomycota</taxon>
        <taxon>Pezizomycotina</taxon>
        <taxon>Eurotiomycetes</taxon>
        <taxon>Eurotiomycetidae</taxon>
        <taxon>Eurotiales</taxon>
        <taxon>Aspergillaceae</taxon>
        <taxon>Penicillium</taxon>
    </lineage>
</organism>
<comment type="caution">
    <text evidence="4">The sequence shown here is derived from an EMBL/GenBank/DDBJ whole genome shotgun (WGS) entry which is preliminary data.</text>
</comment>
<evidence type="ECO:0000256" key="1">
    <source>
        <dbReference type="ARBA" id="ARBA00023242"/>
    </source>
</evidence>
<dbReference type="PANTHER" id="PTHR31668">
    <property type="entry name" value="GLUCOSE TRANSPORT TRANSCRIPTION REGULATOR RGT1-RELATED-RELATED"/>
    <property type="match status" value="1"/>
</dbReference>
<name>A0AAD6BSQ0_9EURO</name>
<reference evidence="4" key="2">
    <citation type="journal article" date="2023" name="IMA Fungus">
        <title>Comparative genomic study of the Penicillium genus elucidates a diverse pangenome and 15 lateral gene transfer events.</title>
        <authorList>
            <person name="Petersen C."/>
            <person name="Sorensen T."/>
            <person name="Nielsen M.R."/>
            <person name="Sondergaard T.E."/>
            <person name="Sorensen J.L."/>
            <person name="Fitzpatrick D.A."/>
            <person name="Frisvad J.C."/>
            <person name="Nielsen K.L."/>
        </authorList>
    </citation>
    <scope>NUCLEOTIDE SEQUENCE</scope>
    <source>
        <strain evidence="4">IBT 16125</strain>
    </source>
</reference>
<sequence>MQDLRYNNTSKESGGSNDSTNQIFIDSSTWSNFSASGVGTDGPTVASTTAAIEPEVGMAQMPELGLCRRHSQRNPRSCDFCRARKTACRVEDAFYAAMDAVRLPPDTSSNQEDAAVQRPFQSSPSDSPEELFAADWQEKRRPSDGRGDIHGFSQTRSIDLRSSQTSFLLGDTGESDPYLVRSSSLASTGNEDSDAPISYIQIRTQKNWRHGSADTGLDEERPIVFMLIDHSLHGRYEPRVDEDVLQNAHTSLQEMCSDAIGVRLVKLYFRYVYPYWPVLSRSMLFSSESSFASNVASLSLSLKAALYATGLPFMVFDEVLAAQLDLQKLSANNLYRICWLAITHEIHNPHLSTLQSCLLLLQRANDDRYVMDSPFRWSLLAWTISLTQSLGLSTDCSNWLGIPSWEKRLRRRLWWAVFIMDKWSFPSAGLTTHIKREDYDTQPLTAEDFASTAIIEGSPRDLTTGDFTAQHEDSHFYHLVELSRIVSDIHDAFFTIRAANATRHDFSRTIELARPLRSRLQIWKESFNMFISRRQHDTRRHSRLDGNVSLSLAYLVSVMILFRAMLRPLESSAAARGNIQVEERGKVAIRAGAKACCLEVVQFVEQIPRGAWDAFWHSCK</sequence>
<evidence type="ECO:0000313" key="4">
    <source>
        <dbReference type="EMBL" id="KAJ5432098.1"/>
    </source>
</evidence>